<organism evidence="1 2">
    <name type="scientific">Plasmodiophora brassicae</name>
    <name type="common">Clubroot disease agent</name>
    <dbReference type="NCBI Taxonomy" id="37360"/>
    <lineage>
        <taxon>Eukaryota</taxon>
        <taxon>Sar</taxon>
        <taxon>Rhizaria</taxon>
        <taxon>Endomyxa</taxon>
        <taxon>Phytomyxea</taxon>
        <taxon>Plasmodiophorida</taxon>
        <taxon>Plasmodiophoridae</taxon>
        <taxon>Plasmodiophora</taxon>
    </lineage>
</organism>
<accession>A0A3P3YA36</accession>
<name>A0A3P3YA36_PLABS</name>
<dbReference type="EMBL" id="OVEO01000007">
    <property type="protein sequence ID" value="SPQ97032.1"/>
    <property type="molecule type" value="Genomic_DNA"/>
</dbReference>
<keyword evidence="1" id="KW-0496">Mitochondrion</keyword>
<dbReference type="AlphaFoldDB" id="A0A3P3YA36"/>
<protein>
    <submittedName>
        <fullName evidence="1">Uncharacterized protein</fullName>
    </submittedName>
</protein>
<evidence type="ECO:0000313" key="1">
    <source>
        <dbReference type="EMBL" id="SPQ97032.1"/>
    </source>
</evidence>
<dbReference type="Proteomes" id="UP000290189">
    <property type="component" value="Unassembled WGS sequence"/>
</dbReference>
<reference evidence="1 2" key="1">
    <citation type="submission" date="2018-03" db="EMBL/GenBank/DDBJ databases">
        <authorList>
            <person name="Fogelqvist J."/>
        </authorList>
    </citation>
    <scope>NUCLEOTIDE SEQUENCE [LARGE SCALE GENOMIC DNA]</scope>
</reference>
<evidence type="ECO:0000313" key="2">
    <source>
        <dbReference type="Proteomes" id="UP000290189"/>
    </source>
</evidence>
<gene>
    <name evidence="1" type="ORF">PLBR_LOCUS4247</name>
</gene>
<geneLocation type="mitochondrion" evidence="1"/>
<sequence>MLSSNALPRMNTDAGTIASRRTGHGALLDDLCTVQKKASKADIVFRMIEMVNQEWLSGRALHVSLNVRMNGRVTRPYFALVERPPVISMDFARTCLNAGGLDRRQLQRQQAVAGRFANGAVLAVLRAIIVCIPPLIPPDDIVPLTSANFPSMEQLKTPNLPGSLNDIAKTMMRPMPLPGTVTGCGNVNHLSIR</sequence>
<proteinExistence type="predicted"/>